<sequence length="57" mass="6772">MRNDINVYSEIGILKKVLVHPGYELEKLSPKFSDKLLFEDIPYMEVAREEHDMFTKN</sequence>
<dbReference type="SUPFAM" id="SSF55909">
    <property type="entry name" value="Pentein"/>
    <property type="match status" value="1"/>
</dbReference>
<dbReference type="Proteomes" id="UP000198619">
    <property type="component" value="Unassembled WGS sequence"/>
</dbReference>
<protein>
    <submittedName>
        <fullName evidence="1">Amidinotransferase</fullName>
    </submittedName>
</protein>
<evidence type="ECO:0000313" key="1">
    <source>
        <dbReference type="EMBL" id="SFB45407.1"/>
    </source>
</evidence>
<keyword evidence="2" id="KW-1185">Reference proteome</keyword>
<keyword evidence="1" id="KW-0808">Transferase</keyword>
<dbReference type="RefSeq" id="WP_242948473.1">
    <property type="nucleotide sequence ID" value="NZ_FOKI01000066.1"/>
</dbReference>
<evidence type="ECO:0000313" key="2">
    <source>
        <dbReference type="Proteomes" id="UP000198619"/>
    </source>
</evidence>
<dbReference type="Gene3D" id="3.75.10.10">
    <property type="entry name" value="L-arginine/glycine Amidinotransferase, Chain A"/>
    <property type="match status" value="1"/>
</dbReference>
<organism evidence="1 2">
    <name type="scientific">Clostridium frigidicarnis</name>
    <dbReference type="NCBI Taxonomy" id="84698"/>
    <lineage>
        <taxon>Bacteria</taxon>
        <taxon>Bacillati</taxon>
        <taxon>Bacillota</taxon>
        <taxon>Clostridia</taxon>
        <taxon>Eubacteriales</taxon>
        <taxon>Clostridiaceae</taxon>
        <taxon>Clostridium</taxon>
    </lineage>
</organism>
<name>A0A1I1B5R9_9CLOT</name>
<dbReference type="GO" id="GO:0016740">
    <property type="term" value="F:transferase activity"/>
    <property type="evidence" value="ECO:0007669"/>
    <property type="project" value="UniProtKB-KW"/>
</dbReference>
<proteinExistence type="predicted"/>
<dbReference type="AlphaFoldDB" id="A0A1I1B5R9"/>
<accession>A0A1I1B5R9</accession>
<reference evidence="1 2" key="1">
    <citation type="submission" date="2016-10" db="EMBL/GenBank/DDBJ databases">
        <authorList>
            <person name="de Groot N.N."/>
        </authorList>
    </citation>
    <scope>NUCLEOTIDE SEQUENCE [LARGE SCALE GENOMIC DNA]</scope>
    <source>
        <strain evidence="1 2">DSM 12271</strain>
    </source>
</reference>
<dbReference type="EMBL" id="FOKI01000066">
    <property type="protein sequence ID" value="SFB45407.1"/>
    <property type="molecule type" value="Genomic_DNA"/>
</dbReference>
<dbReference type="STRING" id="84698.SAMN04488528_10661"/>
<gene>
    <name evidence="1" type="ORF">SAMN04488528_10661</name>
</gene>